<comment type="function">
    <text evidence="6">Involved in efficient integration of the N-module into mitochondrial respiratory chain complex I.</text>
</comment>
<dbReference type="AlphaFoldDB" id="A0ABD1EZT5"/>
<dbReference type="Proteomes" id="UP001566132">
    <property type="component" value="Unassembled WGS sequence"/>
</dbReference>
<comment type="subcellular location">
    <subcellularLocation>
        <location evidence="1">Mitochondrion</location>
    </subcellularLocation>
</comment>
<evidence type="ECO:0000256" key="2">
    <source>
        <dbReference type="ARBA" id="ARBA00009508"/>
    </source>
</evidence>
<organism evidence="8 9">
    <name type="scientific">Hypothenemus hampei</name>
    <name type="common">Coffee berry borer</name>
    <dbReference type="NCBI Taxonomy" id="57062"/>
    <lineage>
        <taxon>Eukaryota</taxon>
        <taxon>Metazoa</taxon>
        <taxon>Ecdysozoa</taxon>
        <taxon>Arthropoda</taxon>
        <taxon>Hexapoda</taxon>
        <taxon>Insecta</taxon>
        <taxon>Pterygota</taxon>
        <taxon>Neoptera</taxon>
        <taxon>Endopterygota</taxon>
        <taxon>Coleoptera</taxon>
        <taxon>Polyphaga</taxon>
        <taxon>Cucujiformia</taxon>
        <taxon>Curculionidae</taxon>
        <taxon>Scolytinae</taxon>
        <taxon>Hypothenemus</taxon>
    </lineage>
</organism>
<dbReference type="InterPro" id="IPR008011">
    <property type="entry name" value="Complex1_LYR_dom"/>
</dbReference>
<gene>
    <name evidence="8" type="ORF">ABEB36_004805</name>
</gene>
<dbReference type="Pfam" id="PF05347">
    <property type="entry name" value="Complex1_LYR"/>
    <property type="match status" value="1"/>
</dbReference>
<evidence type="ECO:0000313" key="9">
    <source>
        <dbReference type="Proteomes" id="UP001566132"/>
    </source>
</evidence>
<dbReference type="EMBL" id="JBDJPC010000004">
    <property type="protein sequence ID" value="KAL1505184.1"/>
    <property type="molecule type" value="Genomic_DNA"/>
</dbReference>
<evidence type="ECO:0000256" key="4">
    <source>
        <dbReference type="ARBA" id="ARBA00023128"/>
    </source>
</evidence>
<evidence type="ECO:0000313" key="8">
    <source>
        <dbReference type="EMBL" id="KAL1505184.1"/>
    </source>
</evidence>
<accession>A0ABD1EZT5</accession>
<evidence type="ECO:0000256" key="6">
    <source>
        <dbReference type="ARBA" id="ARBA00044735"/>
    </source>
</evidence>
<evidence type="ECO:0000256" key="3">
    <source>
        <dbReference type="ARBA" id="ARBA00022946"/>
    </source>
</evidence>
<evidence type="ECO:0000256" key="1">
    <source>
        <dbReference type="ARBA" id="ARBA00004173"/>
    </source>
</evidence>
<sequence length="86" mass="10369">MGKQTIKPIISLQQFILKHEVKDLYRQILRVIRQVPNKEHQLELSQWARTEFRQNSYHTDEIVIKMYIQYGKRCLKELKNSVSLAK</sequence>
<comment type="similarity">
    <text evidence="2">Belongs to the complex I LYR family.</text>
</comment>
<keyword evidence="9" id="KW-1185">Reference proteome</keyword>
<evidence type="ECO:0000259" key="7">
    <source>
        <dbReference type="Pfam" id="PF05347"/>
    </source>
</evidence>
<feature type="domain" description="Complex 1 LYR protein" evidence="7">
    <location>
        <begin position="20"/>
        <end position="76"/>
    </location>
</feature>
<keyword evidence="3" id="KW-0809">Transit peptide</keyword>
<comment type="caution">
    <text evidence="8">The sequence shown here is derived from an EMBL/GenBank/DDBJ whole genome shotgun (WGS) entry which is preliminary data.</text>
</comment>
<dbReference type="PANTHER" id="PTHR13675">
    <property type="entry name" value="LYR MOTIF-CONTAINING PROTEIN 2"/>
    <property type="match status" value="1"/>
</dbReference>
<name>A0ABD1EZT5_HYPHA</name>
<dbReference type="CDD" id="cd20262">
    <property type="entry name" value="Complex1_LYR_LYRM2"/>
    <property type="match status" value="1"/>
</dbReference>
<reference evidence="8 9" key="1">
    <citation type="submission" date="2024-05" db="EMBL/GenBank/DDBJ databases">
        <title>Genetic variation in Jamaican populations of the coffee berry borer (Hypothenemus hampei).</title>
        <authorList>
            <person name="Errbii M."/>
            <person name="Myrie A."/>
        </authorList>
    </citation>
    <scope>NUCLEOTIDE SEQUENCE [LARGE SCALE GENOMIC DNA]</scope>
    <source>
        <strain evidence="8">JA-Hopewell-2020-01-JO</strain>
        <tissue evidence="8">Whole body</tissue>
    </source>
</reference>
<dbReference type="PANTHER" id="PTHR13675:SF0">
    <property type="entry name" value="LYR MOTIF-CONTAINING PROTEIN 2"/>
    <property type="match status" value="1"/>
</dbReference>
<protein>
    <recommendedName>
        <fullName evidence="5">LYR motif-containing protein 2</fullName>
    </recommendedName>
</protein>
<dbReference type="InterPro" id="IPR045293">
    <property type="entry name" value="Complex1_LYR_LYRM2"/>
</dbReference>
<dbReference type="GO" id="GO:0005739">
    <property type="term" value="C:mitochondrion"/>
    <property type="evidence" value="ECO:0007669"/>
    <property type="project" value="UniProtKB-SubCell"/>
</dbReference>
<evidence type="ECO:0000256" key="5">
    <source>
        <dbReference type="ARBA" id="ARBA00026235"/>
    </source>
</evidence>
<keyword evidence="4" id="KW-0496">Mitochondrion</keyword>
<proteinExistence type="inferred from homology"/>